<dbReference type="NCBIfam" id="NF040521">
    <property type="entry name" value="C45_proenzyme"/>
    <property type="match status" value="1"/>
</dbReference>
<reference evidence="2" key="1">
    <citation type="submission" date="2014-02" db="EMBL/GenBank/DDBJ databases">
        <authorList>
            <person name="Genoscope - CEA"/>
        </authorList>
    </citation>
    <scope>NUCLEOTIDE SEQUENCE</scope>
    <source>
        <strain evidence="2">LS3</strain>
    </source>
</reference>
<dbReference type="EMBL" id="HG937694">
    <property type="protein sequence ID" value="CDP39106.1"/>
    <property type="molecule type" value="Genomic_DNA"/>
</dbReference>
<dbReference type="PANTHER" id="PTHR34180">
    <property type="entry name" value="PEPTIDASE C45"/>
    <property type="match status" value="1"/>
</dbReference>
<dbReference type="Gene3D" id="1.10.10.2120">
    <property type="match status" value="1"/>
</dbReference>
<evidence type="ECO:0000313" key="2">
    <source>
        <dbReference type="EMBL" id="CDP39106.1"/>
    </source>
</evidence>
<feature type="domain" description="Peptidase C45 hydrolase" evidence="1">
    <location>
        <begin position="114"/>
        <end position="335"/>
    </location>
</feature>
<dbReference type="PANTHER" id="PTHR34180:SF1">
    <property type="entry name" value="BETA-ALANYL-DOPAMINE_CARCININE HYDROLASE"/>
    <property type="match status" value="1"/>
</dbReference>
<dbReference type="PhylomeDB" id="A0A060TIX2"/>
<protein>
    <submittedName>
        <fullName evidence="2">ARAD1D49962p</fullName>
    </submittedName>
</protein>
<dbReference type="InterPro" id="IPR005079">
    <property type="entry name" value="Peptidase_C45_hydrolase"/>
</dbReference>
<accession>A0A060TIX2</accession>
<dbReference type="Pfam" id="PF03417">
    <property type="entry name" value="AAT"/>
    <property type="match status" value="1"/>
</dbReference>
<sequence>MKFVNATGSHYEIGLKHGQEAKQLVKGSIDFYANYFVTMSQVQWPQVRQIAQGFMDSLAKVAPHLLEEMKGLAEGAEVDLLDIIALNVRTEIAFGIFKEDKETDGCTALYWKEHGILAQNWDWLQEQQDNLIVLHASPTDKPQINIVTEAGIVGKIGLNDCGVGVCLNAIRARGVSESKLPIHVALRLALEQTSAKGAIDLLTSMGAASAGHILVGDSNVAQGLEMSAYDVQSMDCGDNGFLIHTNHYLLEHPGVIESCIFNDSHFRLDRATELANNLAGAQGEDVLVGLDKLFKDEKNFPGSICRLQTPPSTASTIFNIVMDLRSAMAVVKIGRPVAPKEVISLHFAS</sequence>
<proteinExistence type="predicted"/>
<dbReference type="Gene3D" id="3.60.60.10">
    <property type="entry name" value="Penicillin V Acylase, Chain A"/>
    <property type="match status" value="1"/>
</dbReference>
<gene>
    <name evidence="2" type="ORF">GNLVRS02_ARAD1D49962g</name>
</gene>
<dbReference type="InterPro" id="IPR047801">
    <property type="entry name" value="Peptidase_C45"/>
</dbReference>
<evidence type="ECO:0000259" key="1">
    <source>
        <dbReference type="Pfam" id="PF03417"/>
    </source>
</evidence>
<reference evidence="2" key="2">
    <citation type="submission" date="2014-06" db="EMBL/GenBank/DDBJ databases">
        <title>The complete genome of Blastobotrys (Arxula) adeninivorans LS3 - a yeast of biotechnological interest.</title>
        <authorList>
            <person name="Kunze G."/>
            <person name="Gaillardin C."/>
            <person name="Czernicka M."/>
            <person name="Durrens P."/>
            <person name="Martin T."/>
            <person name="Boer E."/>
            <person name="Gabaldon T."/>
            <person name="Cruz J."/>
            <person name="Talla E."/>
            <person name="Marck C."/>
            <person name="Goffeau A."/>
            <person name="Barbe V."/>
            <person name="Baret P."/>
            <person name="Baronian K."/>
            <person name="Beier S."/>
            <person name="Bleykasten C."/>
            <person name="Bode R."/>
            <person name="Casaregola S."/>
            <person name="Despons L."/>
            <person name="Fairhead C."/>
            <person name="Giersberg M."/>
            <person name="Gierski P."/>
            <person name="Hahnel U."/>
            <person name="Hartmann A."/>
            <person name="Jankowska D."/>
            <person name="Jubin C."/>
            <person name="Jung P."/>
            <person name="Lafontaine I."/>
            <person name="Leh-Louis V."/>
            <person name="Lemaire M."/>
            <person name="Marcet-Houben M."/>
            <person name="Mascher M."/>
            <person name="Morel G."/>
            <person name="Richard G.-F."/>
            <person name="Riechen J."/>
            <person name="Sacerdot C."/>
            <person name="Sarkar A."/>
            <person name="Savel G."/>
            <person name="Schacherer J."/>
            <person name="Sherman D."/>
            <person name="Straub M.-L."/>
            <person name="Stein N."/>
            <person name="Thierry A."/>
            <person name="Trautwein-Schult A."/>
            <person name="Westhof E."/>
            <person name="Worch S."/>
            <person name="Dujon B."/>
            <person name="Souciet J.-L."/>
            <person name="Wincker P."/>
            <person name="Scholz U."/>
            <person name="Neuveglise N."/>
        </authorList>
    </citation>
    <scope>NUCLEOTIDE SEQUENCE</scope>
    <source>
        <strain evidence="2">LS3</strain>
    </source>
</reference>
<name>A0A060TIX2_BLAAD</name>
<dbReference type="InterPro" id="IPR047794">
    <property type="entry name" value="C45_proenzyme-like"/>
</dbReference>
<organism evidence="2">
    <name type="scientific">Blastobotrys adeninivorans</name>
    <name type="common">Yeast</name>
    <name type="synonym">Arxula adeninivorans</name>
    <dbReference type="NCBI Taxonomy" id="409370"/>
    <lineage>
        <taxon>Eukaryota</taxon>
        <taxon>Fungi</taxon>
        <taxon>Dikarya</taxon>
        <taxon>Ascomycota</taxon>
        <taxon>Saccharomycotina</taxon>
        <taxon>Dipodascomycetes</taxon>
        <taxon>Dipodascales</taxon>
        <taxon>Trichomonascaceae</taxon>
        <taxon>Blastobotrys</taxon>
    </lineage>
</organism>
<dbReference type="AlphaFoldDB" id="A0A060TIX2"/>